<dbReference type="GO" id="GO:0008990">
    <property type="term" value="F:rRNA (guanine-N2-)-methyltransferase activity"/>
    <property type="evidence" value="ECO:0007669"/>
    <property type="project" value="TreeGrafter"/>
</dbReference>
<dbReference type="PROSITE" id="PS00092">
    <property type="entry name" value="N6_MTASE"/>
    <property type="match status" value="1"/>
</dbReference>
<organism evidence="5 6">
    <name type="scientific">Microbacter margulisiae</name>
    <dbReference type="NCBI Taxonomy" id="1350067"/>
    <lineage>
        <taxon>Bacteria</taxon>
        <taxon>Pseudomonadati</taxon>
        <taxon>Bacteroidota</taxon>
        <taxon>Bacteroidia</taxon>
        <taxon>Bacteroidales</taxon>
        <taxon>Porphyromonadaceae</taxon>
        <taxon>Microbacter</taxon>
    </lineage>
</organism>
<keyword evidence="6" id="KW-1185">Reference proteome</keyword>
<evidence type="ECO:0000313" key="5">
    <source>
        <dbReference type="EMBL" id="MBB3187984.1"/>
    </source>
</evidence>
<dbReference type="PROSITE" id="PS01261">
    <property type="entry name" value="UPF0020"/>
    <property type="match status" value="1"/>
</dbReference>
<dbReference type="InterPro" id="IPR053943">
    <property type="entry name" value="RlmKL-like_Mtase_CS"/>
</dbReference>
<sequence length="394" mass="45139">MLPKQFDIIVKTFQGLEEVLARELTNLGANNIEIQRRAVRCSVNKSLLYKANFWLRTASRILVPIATFKAENHNQIYDAVKAIPWNEYMTLETTFAIDSTVYSDHFHHSQFVSHRVKDAIVDYFQERYHQRPSVDIKEPGLYLNIHIAQQTCTLSLDSSGESLHKRGYRSEQTEAPLNEALAAGMILLSGWHGESDFIDPMCGSGTLLIEAALIALNIAPGVYRHQFGFERWLDFDEELFNEIYNDDSQERPFYHHIYGGDQSFRAIHIAENNIKSAGLTNYIHVETKTMETWQPPSEQAMIVCNPPYGERLLTKDLLGLYNMIGKTLKHTFAGNNAWIISSNLECLDHMGLRPNQRIKLMNGALSCEFRHYELFAGKRSHFLAKTHQSSENPE</sequence>
<dbReference type="InterPro" id="IPR004114">
    <property type="entry name" value="THUMP_dom"/>
</dbReference>
<dbReference type="InterPro" id="IPR000241">
    <property type="entry name" value="RlmKL-like_Mtase"/>
</dbReference>
<reference evidence="5 6" key="1">
    <citation type="submission" date="2020-08" db="EMBL/GenBank/DDBJ databases">
        <title>Genomic Encyclopedia of Type Strains, Phase IV (KMG-IV): sequencing the most valuable type-strain genomes for metagenomic binning, comparative biology and taxonomic classification.</title>
        <authorList>
            <person name="Goeker M."/>
        </authorList>
    </citation>
    <scope>NUCLEOTIDE SEQUENCE [LARGE SCALE GENOMIC DNA]</scope>
    <source>
        <strain evidence="5 6">DSM 27471</strain>
    </source>
</reference>
<dbReference type="PROSITE" id="PS51165">
    <property type="entry name" value="THUMP"/>
    <property type="match status" value="1"/>
</dbReference>
<feature type="domain" description="THUMP" evidence="4">
    <location>
        <begin position="47"/>
        <end position="158"/>
    </location>
</feature>
<accession>A0A7W5H2W4</accession>
<evidence type="ECO:0000256" key="3">
    <source>
        <dbReference type="PROSITE-ProRule" id="PRU00529"/>
    </source>
</evidence>
<protein>
    <submittedName>
        <fullName evidence="5">Putative N6-adenine-specific DNA methylase</fullName>
        <ecNumber evidence="5">2.1.1.-</ecNumber>
    </submittedName>
</protein>
<dbReference type="CDD" id="cd11715">
    <property type="entry name" value="THUMP_AdoMetMT"/>
    <property type="match status" value="1"/>
</dbReference>
<dbReference type="InterPro" id="IPR002052">
    <property type="entry name" value="DNA_methylase_N6_adenine_CS"/>
</dbReference>
<dbReference type="SMART" id="SM00981">
    <property type="entry name" value="THUMP"/>
    <property type="match status" value="1"/>
</dbReference>
<keyword evidence="2 5" id="KW-0808">Transferase</keyword>
<evidence type="ECO:0000259" key="4">
    <source>
        <dbReference type="PROSITE" id="PS51165"/>
    </source>
</evidence>
<dbReference type="GO" id="GO:0070043">
    <property type="term" value="F:rRNA (guanine-N7-)-methyltransferase activity"/>
    <property type="evidence" value="ECO:0007669"/>
    <property type="project" value="TreeGrafter"/>
</dbReference>
<gene>
    <name evidence="5" type="ORF">FHX64_002182</name>
</gene>
<dbReference type="PANTHER" id="PTHR47313:SF1">
    <property type="entry name" value="RIBOSOMAL RNA LARGE SUBUNIT METHYLTRANSFERASE K_L"/>
    <property type="match status" value="1"/>
</dbReference>
<dbReference type="Pfam" id="PF01170">
    <property type="entry name" value="UPF0020"/>
    <property type="match status" value="1"/>
</dbReference>
<comment type="caution">
    <text evidence="5">The sequence shown here is derived from an EMBL/GenBank/DDBJ whole genome shotgun (WGS) entry which is preliminary data.</text>
</comment>
<dbReference type="AlphaFoldDB" id="A0A7W5H2W4"/>
<evidence type="ECO:0000256" key="1">
    <source>
        <dbReference type="ARBA" id="ARBA00022603"/>
    </source>
</evidence>
<name>A0A7W5H2W4_9PORP</name>
<dbReference type="Gene3D" id="3.30.2130.30">
    <property type="match status" value="1"/>
</dbReference>
<dbReference type="Proteomes" id="UP000544222">
    <property type="component" value="Unassembled WGS sequence"/>
</dbReference>
<keyword evidence="1 5" id="KW-0489">Methyltransferase</keyword>
<evidence type="ECO:0000313" key="6">
    <source>
        <dbReference type="Proteomes" id="UP000544222"/>
    </source>
</evidence>
<dbReference type="SUPFAM" id="SSF53335">
    <property type="entry name" value="S-adenosyl-L-methionine-dependent methyltransferases"/>
    <property type="match status" value="1"/>
</dbReference>
<dbReference type="InterPro" id="IPR054170">
    <property type="entry name" value="RlmL_1st"/>
</dbReference>
<dbReference type="EC" id="2.1.1.-" evidence="5"/>
<dbReference type="EMBL" id="JACHYB010000002">
    <property type="protein sequence ID" value="MBB3187984.1"/>
    <property type="molecule type" value="Genomic_DNA"/>
</dbReference>
<dbReference type="Pfam" id="PF22020">
    <property type="entry name" value="RlmL_1st"/>
    <property type="match status" value="1"/>
</dbReference>
<proteinExistence type="predicted"/>
<keyword evidence="3" id="KW-0694">RNA-binding</keyword>
<dbReference type="RefSeq" id="WP_183413779.1">
    <property type="nucleotide sequence ID" value="NZ_JACHYB010000002.1"/>
</dbReference>
<dbReference type="Gene3D" id="3.40.50.150">
    <property type="entry name" value="Vaccinia Virus protein VP39"/>
    <property type="match status" value="1"/>
</dbReference>
<evidence type="ECO:0000256" key="2">
    <source>
        <dbReference type="ARBA" id="ARBA00022679"/>
    </source>
</evidence>
<dbReference type="Pfam" id="PF02926">
    <property type="entry name" value="THUMP"/>
    <property type="match status" value="1"/>
</dbReference>
<dbReference type="GO" id="GO:0003723">
    <property type="term" value="F:RNA binding"/>
    <property type="evidence" value="ECO:0007669"/>
    <property type="project" value="UniProtKB-UniRule"/>
</dbReference>
<dbReference type="InterPro" id="IPR029063">
    <property type="entry name" value="SAM-dependent_MTases_sf"/>
</dbReference>
<dbReference type="PANTHER" id="PTHR47313">
    <property type="entry name" value="RIBOSOMAL RNA LARGE SUBUNIT METHYLTRANSFERASE K/L"/>
    <property type="match status" value="1"/>
</dbReference>